<evidence type="ECO:0000313" key="3">
    <source>
        <dbReference type="Proteomes" id="UP000828390"/>
    </source>
</evidence>
<keyword evidence="1" id="KW-0812">Transmembrane</keyword>
<feature type="transmembrane region" description="Helical" evidence="1">
    <location>
        <begin position="118"/>
        <end position="137"/>
    </location>
</feature>
<protein>
    <submittedName>
        <fullName evidence="2">Uncharacterized protein</fullName>
    </submittedName>
</protein>
<accession>A0A9D4GB88</accession>
<keyword evidence="3" id="KW-1185">Reference proteome</keyword>
<keyword evidence="1" id="KW-1133">Transmembrane helix</keyword>
<evidence type="ECO:0000256" key="1">
    <source>
        <dbReference type="SAM" id="Phobius"/>
    </source>
</evidence>
<sequence length="144" mass="16480">MHLKNLSRFRSSQVRRELSVSPWCCSSCMKFPSSSSCPRRAMPWRARNRMLLRICSSCFRFSPFSLACHADSISPTSRVLSGSVTSRSTSSFWHLLSSCFRNFTGPCFQLEKPSLMKLLSIFVLAILSIFLAAMQRWQNARSRL</sequence>
<comment type="caution">
    <text evidence="2">The sequence shown here is derived from an EMBL/GenBank/DDBJ whole genome shotgun (WGS) entry which is preliminary data.</text>
</comment>
<dbReference type="AlphaFoldDB" id="A0A9D4GB88"/>
<organism evidence="2 3">
    <name type="scientific">Dreissena polymorpha</name>
    <name type="common">Zebra mussel</name>
    <name type="synonym">Mytilus polymorpha</name>
    <dbReference type="NCBI Taxonomy" id="45954"/>
    <lineage>
        <taxon>Eukaryota</taxon>
        <taxon>Metazoa</taxon>
        <taxon>Spiralia</taxon>
        <taxon>Lophotrochozoa</taxon>
        <taxon>Mollusca</taxon>
        <taxon>Bivalvia</taxon>
        <taxon>Autobranchia</taxon>
        <taxon>Heteroconchia</taxon>
        <taxon>Euheterodonta</taxon>
        <taxon>Imparidentia</taxon>
        <taxon>Neoheterodontei</taxon>
        <taxon>Myida</taxon>
        <taxon>Dreissenoidea</taxon>
        <taxon>Dreissenidae</taxon>
        <taxon>Dreissena</taxon>
    </lineage>
</organism>
<evidence type="ECO:0000313" key="2">
    <source>
        <dbReference type="EMBL" id="KAH3812188.1"/>
    </source>
</evidence>
<reference evidence="2" key="2">
    <citation type="submission" date="2020-11" db="EMBL/GenBank/DDBJ databases">
        <authorList>
            <person name="McCartney M.A."/>
            <person name="Auch B."/>
            <person name="Kono T."/>
            <person name="Mallez S."/>
            <person name="Becker A."/>
            <person name="Gohl D.M."/>
            <person name="Silverstein K.A.T."/>
            <person name="Koren S."/>
            <person name="Bechman K.B."/>
            <person name="Herman A."/>
            <person name="Abrahante J.E."/>
            <person name="Garbe J."/>
        </authorList>
    </citation>
    <scope>NUCLEOTIDE SEQUENCE</scope>
    <source>
        <strain evidence="2">Duluth1</strain>
        <tissue evidence="2">Whole animal</tissue>
    </source>
</reference>
<dbReference type="Proteomes" id="UP000828390">
    <property type="component" value="Unassembled WGS sequence"/>
</dbReference>
<proteinExistence type="predicted"/>
<name>A0A9D4GB88_DREPO</name>
<gene>
    <name evidence="2" type="ORF">DPMN_140612</name>
</gene>
<reference evidence="2" key="1">
    <citation type="journal article" date="2019" name="bioRxiv">
        <title>The Genome of the Zebra Mussel, Dreissena polymorpha: A Resource for Invasive Species Research.</title>
        <authorList>
            <person name="McCartney M.A."/>
            <person name="Auch B."/>
            <person name="Kono T."/>
            <person name="Mallez S."/>
            <person name="Zhang Y."/>
            <person name="Obille A."/>
            <person name="Becker A."/>
            <person name="Abrahante J.E."/>
            <person name="Garbe J."/>
            <person name="Badalamenti J.P."/>
            <person name="Herman A."/>
            <person name="Mangelson H."/>
            <person name="Liachko I."/>
            <person name="Sullivan S."/>
            <person name="Sone E.D."/>
            <person name="Koren S."/>
            <person name="Silverstein K.A.T."/>
            <person name="Beckman K.B."/>
            <person name="Gohl D.M."/>
        </authorList>
    </citation>
    <scope>NUCLEOTIDE SEQUENCE</scope>
    <source>
        <strain evidence="2">Duluth1</strain>
        <tissue evidence="2">Whole animal</tissue>
    </source>
</reference>
<dbReference type="EMBL" id="JAIWYP010000006">
    <property type="protein sequence ID" value="KAH3812188.1"/>
    <property type="molecule type" value="Genomic_DNA"/>
</dbReference>
<keyword evidence="1" id="KW-0472">Membrane</keyword>